<feature type="region of interest" description="Disordered" evidence="8">
    <location>
        <begin position="254"/>
        <end position="298"/>
    </location>
</feature>
<dbReference type="Proteomes" id="UP000015453">
    <property type="component" value="Unassembled WGS sequence"/>
</dbReference>
<dbReference type="AlphaFoldDB" id="S8CR89"/>
<accession>S8CR89</accession>
<feature type="non-terminal residue" evidence="10">
    <location>
        <position position="298"/>
    </location>
</feature>
<dbReference type="PANTHER" id="PTHR13316:SF0">
    <property type="entry name" value="ZINC FINGER CCHC DOMAIN-CONTAINING PROTEIN 8"/>
    <property type="match status" value="1"/>
</dbReference>
<feature type="non-terminal residue" evidence="10">
    <location>
        <position position="1"/>
    </location>
</feature>
<feature type="domain" description="CCHC-type" evidence="9">
    <location>
        <begin position="134"/>
        <end position="150"/>
    </location>
</feature>
<dbReference type="PANTHER" id="PTHR13316">
    <property type="entry name" value="ZINC FINGER, CCHC DOMAIN CONTAINING 8"/>
    <property type="match status" value="1"/>
</dbReference>
<evidence type="ECO:0000313" key="10">
    <source>
        <dbReference type="EMBL" id="EPS69305.1"/>
    </source>
</evidence>
<dbReference type="EMBL" id="AUSU01002184">
    <property type="protein sequence ID" value="EPS69305.1"/>
    <property type="molecule type" value="Genomic_DNA"/>
</dbReference>
<dbReference type="OrthoDB" id="885351at2759"/>
<dbReference type="PROSITE" id="PS50158">
    <property type="entry name" value="ZF_CCHC"/>
    <property type="match status" value="1"/>
</dbReference>
<keyword evidence="5" id="KW-0862">Zinc</keyword>
<dbReference type="GO" id="GO:0005654">
    <property type="term" value="C:nucleoplasm"/>
    <property type="evidence" value="ECO:0007669"/>
    <property type="project" value="UniProtKB-SubCell"/>
</dbReference>
<reference evidence="10 11" key="1">
    <citation type="journal article" date="2013" name="BMC Genomics">
        <title>The miniature genome of a carnivorous plant Genlisea aurea contains a low number of genes and short non-coding sequences.</title>
        <authorList>
            <person name="Leushkin E.V."/>
            <person name="Sutormin R.A."/>
            <person name="Nabieva E.R."/>
            <person name="Penin A.A."/>
            <person name="Kondrashov A.S."/>
            <person name="Logacheva M.D."/>
        </authorList>
    </citation>
    <scope>NUCLEOTIDE SEQUENCE [LARGE SCALE GENOMIC DNA]</scope>
</reference>
<dbReference type="SMART" id="SM00581">
    <property type="entry name" value="PSP"/>
    <property type="match status" value="1"/>
</dbReference>
<proteinExistence type="inferred from homology"/>
<dbReference type="InterPro" id="IPR036875">
    <property type="entry name" value="Znf_CCHC_sf"/>
</dbReference>
<gene>
    <name evidence="10" type="ORF">M569_05460</name>
</gene>
<dbReference type="InterPro" id="IPR001878">
    <property type="entry name" value="Znf_CCHC"/>
</dbReference>
<evidence type="ECO:0000259" key="9">
    <source>
        <dbReference type="PROSITE" id="PS50158"/>
    </source>
</evidence>
<dbReference type="Pfam" id="PF04046">
    <property type="entry name" value="PSP"/>
    <property type="match status" value="1"/>
</dbReference>
<sequence length="298" mass="33189">LPGVKRPRLTVDEKQPSVHVIYNSLSRESVQKLRELLQQWSQWHSQKCPSDDGSAVLVESGEETYFPALRVGLDKPCEVTFWVDYQFKTDSSNDFVALDGSSVPLYDRGYSSALASGDVSGSSERGIQDLDSSRCFNCGSYSHSLKDCPRPRDNTAVNNARKEHKSKRNQNPNSRNATRYYQSPRRGKYDDLRPGSLNADTKKALGLGEFDPPPWLNRMREIGYPPGYLDHDEEDLPSGITIFGDGTVVKVEADEEGEISDGVPPDHPPSSSKKKMVEFPGINGPIPDEADQRLWAPS</sequence>
<comment type="subcellular location">
    <subcellularLocation>
        <location evidence="1">Nucleus</location>
        <location evidence="1">Nucleoplasm</location>
    </subcellularLocation>
</comment>
<keyword evidence="3" id="KW-0479">Metal-binding</keyword>
<dbReference type="GO" id="GO:0008270">
    <property type="term" value="F:zinc ion binding"/>
    <property type="evidence" value="ECO:0007669"/>
    <property type="project" value="UniProtKB-KW"/>
</dbReference>
<dbReference type="GO" id="GO:0071013">
    <property type="term" value="C:catalytic step 2 spliceosome"/>
    <property type="evidence" value="ECO:0007669"/>
    <property type="project" value="TreeGrafter"/>
</dbReference>
<evidence type="ECO:0000256" key="2">
    <source>
        <dbReference type="ARBA" id="ARBA00007497"/>
    </source>
</evidence>
<comment type="caution">
    <text evidence="10">The sequence shown here is derived from an EMBL/GenBank/DDBJ whole genome shotgun (WGS) entry which is preliminary data.</text>
</comment>
<dbReference type="InterPro" id="IPR052115">
    <property type="entry name" value="NEXT_complex_subunit_ZCCHC8"/>
</dbReference>
<evidence type="ECO:0000256" key="3">
    <source>
        <dbReference type="ARBA" id="ARBA00022723"/>
    </source>
</evidence>
<keyword evidence="11" id="KW-1185">Reference proteome</keyword>
<dbReference type="GO" id="GO:0003723">
    <property type="term" value="F:RNA binding"/>
    <property type="evidence" value="ECO:0007669"/>
    <property type="project" value="TreeGrafter"/>
</dbReference>
<keyword evidence="6" id="KW-0539">Nucleus</keyword>
<organism evidence="10 11">
    <name type="scientific">Genlisea aurea</name>
    <dbReference type="NCBI Taxonomy" id="192259"/>
    <lineage>
        <taxon>Eukaryota</taxon>
        <taxon>Viridiplantae</taxon>
        <taxon>Streptophyta</taxon>
        <taxon>Embryophyta</taxon>
        <taxon>Tracheophyta</taxon>
        <taxon>Spermatophyta</taxon>
        <taxon>Magnoliopsida</taxon>
        <taxon>eudicotyledons</taxon>
        <taxon>Gunneridae</taxon>
        <taxon>Pentapetalae</taxon>
        <taxon>asterids</taxon>
        <taxon>lamiids</taxon>
        <taxon>Lamiales</taxon>
        <taxon>Lentibulariaceae</taxon>
        <taxon>Genlisea</taxon>
    </lineage>
</organism>
<evidence type="ECO:0000256" key="4">
    <source>
        <dbReference type="ARBA" id="ARBA00022771"/>
    </source>
</evidence>
<name>S8CR89_9LAMI</name>
<keyword evidence="4 7" id="KW-0863">Zinc-finger</keyword>
<dbReference type="SUPFAM" id="SSF57756">
    <property type="entry name" value="Retrovirus zinc finger-like domains"/>
    <property type="match status" value="1"/>
</dbReference>
<evidence type="ECO:0000256" key="5">
    <source>
        <dbReference type="ARBA" id="ARBA00022833"/>
    </source>
</evidence>
<evidence type="ECO:0000256" key="7">
    <source>
        <dbReference type="PROSITE-ProRule" id="PRU00047"/>
    </source>
</evidence>
<comment type="similarity">
    <text evidence="2">Belongs to the ZCCHC8 family.</text>
</comment>
<evidence type="ECO:0000256" key="8">
    <source>
        <dbReference type="SAM" id="MobiDB-lite"/>
    </source>
</evidence>
<feature type="compositionally biased region" description="Polar residues" evidence="8">
    <location>
        <begin position="169"/>
        <end position="181"/>
    </location>
</feature>
<evidence type="ECO:0000313" key="11">
    <source>
        <dbReference type="Proteomes" id="UP000015453"/>
    </source>
</evidence>
<protein>
    <recommendedName>
        <fullName evidence="9">CCHC-type domain-containing protein</fullName>
    </recommendedName>
</protein>
<feature type="region of interest" description="Disordered" evidence="8">
    <location>
        <begin position="147"/>
        <end position="196"/>
    </location>
</feature>
<evidence type="ECO:0000256" key="6">
    <source>
        <dbReference type="ARBA" id="ARBA00023242"/>
    </source>
</evidence>
<evidence type="ECO:0000256" key="1">
    <source>
        <dbReference type="ARBA" id="ARBA00004642"/>
    </source>
</evidence>
<dbReference type="InterPro" id="IPR006568">
    <property type="entry name" value="PSP_pro-rich"/>
</dbReference>